<dbReference type="Pfam" id="PF12146">
    <property type="entry name" value="Hydrolase_4"/>
    <property type="match status" value="1"/>
</dbReference>
<dbReference type="InterPro" id="IPR029058">
    <property type="entry name" value="AB_hydrolase_fold"/>
</dbReference>
<gene>
    <name evidence="2" type="ORF">NP075_13480</name>
</gene>
<evidence type="ECO:0000313" key="2">
    <source>
        <dbReference type="EMBL" id="UUI64135.1"/>
    </source>
</evidence>
<keyword evidence="3" id="KW-1185">Reference proteome</keyword>
<evidence type="ECO:0000313" key="3">
    <source>
        <dbReference type="Proteomes" id="UP001317322"/>
    </source>
</evidence>
<organism evidence="2 3">
    <name type="scientific">Cellulomonas wangsupingiae</name>
    <dbReference type="NCBI Taxonomy" id="2968085"/>
    <lineage>
        <taxon>Bacteria</taxon>
        <taxon>Bacillati</taxon>
        <taxon>Actinomycetota</taxon>
        <taxon>Actinomycetes</taxon>
        <taxon>Micrococcales</taxon>
        <taxon>Cellulomonadaceae</taxon>
        <taxon>Cellulomonas</taxon>
    </lineage>
</organism>
<dbReference type="EMBL" id="CP101989">
    <property type="protein sequence ID" value="UUI64135.1"/>
    <property type="molecule type" value="Genomic_DNA"/>
</dbReference>
<keyword evidence="2" id="KW-0378">Hydrolase</keyword>
<dbReference type="InterPro" id="IPR022742">
    <property type="entry name" value="Hydrolase_4"/>
</dbReference>
<protein>
    <submittedName>
        <fullName evidence="2">Alpha/beta hydrolase</fullName>
    </submittedName>
</protein>
<feature type="domain" description="Serine aminopeptidase S33" evidence="1">
    <location>
        <begin position="58"/>
        <end position="261"/>
    </location>
</feature>
<dbReference type="Proteomes" id="UP001317322">
    <property type="component" value="Chromosome"/>
</dbReference>
<name>A0ABY5K4Z7_9CELL</name>
<dbReference type="SUPFAM" id="SSF53474">
    <property type="entry name" value="alpha/beta-Hydrolases"/>
    <property type="match status" value="1"/>
</dbReference>
<reference evidence="2 3" key="1">
    <citation type="submission" date="2022-07" db="EMBL/GenBank/DDBJ databases">
        <title>Novel species in genus cellulomonas.</title>
        <authorList>
            <person name="Ye L."/>
        </authorList>
    </citation>
    <scope>NUCLEOTIDE SEQUENCE [LARGE SCALE GENOMIC DNA]</scope>
    <source>
        <strain evidence="3">zg-Y908</strain>
    </source>
</reference>
<dbReference type="Gene3D" id="3.40.50.1820">
    <property type="entry name" value="alpha/beta hydrolase"/>
    <property type="match status" value="1"/>
</dbReference>
<dbReference type="GO" id="GO:0016787">
    <property type="term" value="F:hydrolase activity"/>
    <property type="evidence" value="ECO:0007669"/>
    <property type="project" value="UniProtKB-KW"/>
</dbReference>
<evidence type="ECO:0000259" key="1">
    <source>
        <dbReference type="Pfam" id="PF12146"/>
    </source>
</evidence>
<proteinExistence type="predicted"/>
<dbReference type="RefSeq" id="WP_227565693.1">
    <property type="nucleotide sequence ID" value="NZ_CP101989.1"/>
</dbReference>
<sequence>MTSREDAVVYPAGWEPDVLGEGYEQRTLPLPDDPEGPVVATLVRRVRGPDAPDLGLDVLYVHGWSDYFFQTELADFWTAQGARFFALDLRRYGRSLRPGQIPGFVTDLATYDEDVAAARAAMAEDVPDGAPRRLVLMGHSTGGLTLSLWAQRNPGEAAALVLNSPWLELQTREVGRVLLEPVVQVGARLNPARQLPVVDPGFYTRVVSDAYGGEWHYDMAWRPERGFRVTSGWLGAIFAGQDRLARGLDLLVPVLVLLSTRSALLPRWDPARMTRADVALDVDGVARRAADLGRHVTIVRIEGALHDVVLSAAPVRNAAYEATARWVAGTVTLGDVTAAAARSPDARGAAPTHPGLLEWLARRHRDVTGRG</sequence>
<accession>A0ABY5K4Z7</accession>